<dbReference type="PANTHER" id="PTHR39184:SF1">
    <property type="entry name" value="PBSX PHAGE TERMINASE LARGE SUBUNIT"/>
    <property type="match status" value="1"/>
</dbReference>
<dbReference type="PANTHER" id="PTHR39184">
    <property type="match status" value="1"/>
</dbReference>
<feature type="domain" description="Phage terminase large subunit N-terminal" evidence="1">
    <location>
        <begin position="19"/>
        <end position="189"/>
    </location>
</feature>
<organism evidence="3">
    <name type="scientific">uncultured Caudovirales phage</name>
    <dbReference type="NCBI Taxonomy" id="2100421"/>
    <lineage>
        <taxon>Viruses</taxon>
        <taxon>Duplodnaviria</taxon>
        <taxon>Heunggongvirae</taxon>
        <taxon>Uroviricota</taxon>
        <taxon>Caudoviricetes</taxon>
        <taxon>Peduoviridae</taxon>
        <taxon>Maltschvirus</taxon>
        <taxon>Maltschvirus maltsch</taxon>
    </lineage>
</organism>
<name>A0A6J5N6I1_9CAUD</name>
<evidence type="ECO:0000259" key="2">
    <source>
        <dbReference type="Pfam" id="PF17288"/>
    </source>
</evidence>
<reference evidence="3" key="1">
    <citation type="submission" date="2020-04" db="EMBL/GenBank/DDBJ databases">
        <authorList>
            <person name="Chiriac C."/>
            <person name="Salcher M."/>
            <person name="Ghai R."/>
            <person name="Kavagutti S V."/>
        </authorList>
    </citation>
    <scope>NUCLEOTIDE SEQUENCE</scope>
</reference>
<feature type="domain" description="Phage terminase large subunit C-terminal" evidence="2">
    <location>
        <begin position="244"/>
        <end position="382"/>
    </location>
</feature>
<protein>
    <submittedName>
        <fullName evidence="3">XtmB Phage terminase large subunit</fullName>
    </submittedName>
</protein>
<dbReference type="InterPro" id="IPR052380">
    <property type="entry name" value="Viral_DNA_packaging_terminase"/>
</dbReference>
<dbReference type="EMBL" id="LR796559">
    <property type="protein sequence ID" value="CAB4151309.1"/>
    <property type="molecule type" value="Genomic_DNA"/>
</dbReference>
<gene>
    <name evidence="3" type="ORF">UFOVP598_12</name>
</gene>
<dbReference type="InterPro" id="IPR035412">
    <property type="entry name" value="Terminase_L_N"/>
</dbReference>
<dbReference type="InterPro" id="IPR027417">
    <property type="entry name" value="P-loop_NTPase"/>
</dbReference>
<dbReference type="Pfam" id="PF04466">
    <property type="entry name" value="Terminase_3"/>
    <property type="match status" value="1"/>
</dbReference>
<sequence>MGFEMTTTVEKMLSMTARKKVVQGATSSGKTYGIIPILYDRCLEFERIKVTIVAETLPAVKEGAIDIFKSFMYDSFRWVDEYWNATALIYTLKNGSKIQFKSFDSVGKAKSSGKRDILFLNEANHIAYEIADALIIRSREVWMDFNADSEFWAHTQILTEPNSEFLKLTYLDNEAIPKETLEDLLNRKAKAELEEKNNQKGYWWNWWQVYGLGEIGSLQGVVFSGWKTIDFIPDNAKLVGRGMDFGYTNDPTTITDIWMVDNAYIFDERIYKTGLTNPEIWREFKSLGLDNSVYTIADSAEPKSIQELTHLGMKIQGAIKGIDSINFGIQKMQEITFSVTARSLNLIKELRSYSWATDREGKELNKPIDNHNHAIDGIRYFFNSKPKNKAPRSRLL</sequence>
<dbReference type="Gene3D" id="3.30.420.280">
    <property type="match status" value="1"/>
</dbReference>
<dbReference type="InterPro" id="IPR035413">
    <property type="entry name" value="Terminase_L_C"/>
</dbReference>
<dbReference type="Gene3D" id="3.40.50.300">
    <property type="entry name" value="P-loop containing nucleotide triphosphate hydrolases"/>
    <property type="match status" value="1"/>
</dbReference>
<accession>A0A6J5N6I1</accession>
<evidence type="ECO:0000313" key="3">
    <source>
        <dbReference type="EMBL" id="CAB4151309.1"/>
    </source>
</evidence>
<evidence type="ECO:0000259" key="1">
    <source>
        <dbReference type="Pfam" id="PF04466"/>
    </source>
</evidence>
<proteinExistence type="predicted"/>
<dbReference type="Pfam" id="PF17288">
    <property type="entry name" value="Terminase_3C"/>
    <property type="match status" value="1"/>
</dbReference>